<dbReference type="AlphaFoldDB" id="A0A5N5F891"/>
<keyword evidence="1" id="KW-0812">Transmembrane</keyword>
<sequence length="136" mass="15700">MTAEIGKIVGQSLGVVMKVDQNRTGDYLGDYLCIKVELNVFQPLYRILKVRLPNRIKVDVDLLYGKLYAYCFLYSNILVVSSMPPWPCMDIGFKPRLNVQAIVTSMGINLAWVRRIILWIPMKSSHRRMTHLQVLE</sequence>
<accession>A0A5N5F891</accession>
<organism evidence="2 3">
    <name type="scientific">Pyrus ussuriensis x Pyrus communis</name>
    <dbReference type="NCBI Taxonomy" id="2448454"/>
    <lineage>
        <taxon>Eukaryota</taxon>
        <taxon>Viridiplantae</taxon>
        <taxon>Streptophyta</taxon>
        <taxon>Embryophyta</taxon>
        <taxon>Tracheophyta</taxon>
        <taxon>Spermatophyta</taxon>
        <taxon>Magnoliopsida</taxon>
        <taxon>eudicotyledons</taxon>
        <taxon>Gunneridae</taxon>
        <taxon>Pentapetalae</taxon>
        <taxon>rosids</taxon>
        <taxon>fabids</taxon>
        <taxon>Rosales</taxon>
        <taxon>Rosaceae</taxon>
        <taxon>Amygdaloideae</taxon>
        <taxon>Maleae</taxon>
        <taxon>Pyrus</taxon>
    </lineage>
</organism>
<dbReference type="EMBL" id="SMOL01000768">
    <property type="protein sequence ID" value="KAB2597402.1"/>
    <property type="molecule type" value="Genomic_DNA"/>
</dbReference>
<dbReference type="OrthoDB" id="1750606at2759"/>
<dbReference type="Proteomes" id="UP000327157">
    <property type="component" value="Chromosome 1"/>
</dbReference>
<protein>
    <submittedName>
        <fullName evidence="2">Uncharacterized protein</fullName>
    </submittedName>
</protein>
<gene>
    <name evidence="2" type="ORF">D8674_000322</name>
</gene>
<reference evidence="3" key="2">
    <citation type="submission" date="2019-10" db="EMBL/GenBank/DDBJ databases">
        <title>A de novo genome assembly of a pear dwarfing rootstock.</title>
        <authorList>
            <person name="Wang F."/>
            <person name="Wang J."/>
            <person name="Li S."/>
            <person name="Zhang Y."/>
            <person name="Fang M."/>
            <person name="Ma L."/>
            <person name="Zhao Y."/>
            <person name="Jiang S."/>
        </authorList>
    </citation>
    <scope>NUCLEOTIDE SEQUENCE [LARGE SCALE GENOMIC DNA]</scope>
</reference>
<keyword evidence="1" id="KW-1133">Transmembrane helix</keyword>
<evidence type="ECO:0000313" key="3">
    <source>
        <dbReference type="Proteomes" id="UP000327157"/>
    </source>
</evidence>
<proteinExistence type="predicted"/>
<reference evidence="2 3" key="3">
    <citation type="submission" date="2019-11" db="EMBL/GenBank/DDBJ databases">
        <title>A de novo genome assembly of a pear dwarfing rootstock.</title>
        <authorList>
            <person name="Wang F."/>
            <person name="Wang J."/>
            <person name="Li S."/>
            <person name="Zhang Y."/>
            <person name="Fang M."/>
            <person name="Ma L."/>
            <person name="Zhao Y."/>
            <person name="Jiang S."/>
        </authorList>
    </citation>
    <scope>NUCLEOTIDE SEQUENCE [LARGE SCALE GENOMIC DNA]</scope>
    <source>
        <strain evidence="2">S2</strain>
        <tissue evidence="2">Leaf</tissue>
    </source>
</reference>
<evidence type="ECO:0000256" key="1">
    <source>
        <dbReference type="SAM" id="Phobius"/>
    </source>
</evidence>
<name>A0A5N5F891_9ROSA</name>
<feature type="transmembrane region" description="Helical" evidence="1">
    <location>
        <begin position="67"/>
        <end position="87"/>
    </location>
</feature>
<feature type="transmembrane region" description="Helical" evidence="1">
    <location>
        <begin position="99"/>
        <end position="120"/>
    </location>
</feature>
<keyword evidence="3" id="KW-1185">Reference proteome</keyword>
<reference evidence="2 3" key="1">
    <citation type="submission" date="2019-09" db="EMBL/GenBank/DDBJ databases">
        <authorList>
            <person name="Ou C."/>
        </authorList>
    </citation>
    <scope>NUCLEOTIDE SEQUENCE [LARGE SCALE GENOMIC DNA]</scope>
    <source>
        <strain evidence="2">S2</strain>
        <tissue evidence="2">Leaf</tissue>
    </source>
</reference>
<comment type="caution">
    <text evidence="2">The sequence shown here is derived from an EMBL/GenBank/DDBJ whole genome shotgun (WGS) entry which is preliminary data.</text>
</comment>
<evidence type="ECO:0000313" key="2">
    <source>
        <dbReference type="EMBL" id="KAB2597402.1"/>
    </source>
</evidence>
<keyword evidence="1" id="KW-0472">Membrane</keyword>